<dbReference type="PANTHER" id="PTHR11113">
    <property type="entry name" value="N-ACETYLGLUCOSAMINE-6-PHOSPHATE DEACETYLASE"/>
    <property type="match status" value="1"/>
</dbReference>
<evidence type="ECO:0000256" key="3">
    <source>
        <dbReference type="ARBA" id="ARBA00022801"/>
    </source>
</evidence>
<dbReference type="CDD" id="cd00854">
    <property type="entry name" value="NagA"/>
    <property type="match status" value="1"/>
</dbReference>
<evidence type="ECO:0000313" key="8">
    <source>
        <dbReference type="Proteomes" id="UP001232973"/>
    </source>
</evidence>
<dbReference type="GO" id="GO:0008448">
    <property type="term" value="F:N-acetylglucosamine-6-phosphate deacetylase activity"/>
    <property type="evidence" value="ECO:0007669"/>
    <property type="project" value="UniProtKB-EC"/>
</dbReference>
<dbReference type="SUPFAM" id="SSF51556">
    <property type="entry name" value="Metallo-dependent hydrolases"/>
    <property type="match status" value="1"/>
</dbReference>
<dbReference type="EMBL" id="JAUSTP010000011">
    <property type="protein sequence ID" value="MDQ0189850.1"/>
    <property type="molecule type" value="Genomic_DNA"/>
</dbReference>
<organism evidence="7 8">
    <name type="scientific">Alicyclobacillus cycloheptanicus</name>
    <dbReference type="NCBI Taxonomy" id="1457"/>
    <lineage>
        <taxon>Bacteria</taxon>
        <taxon>Bacillati</taxon>
        <taxon>Bacillota</taxon>
        <taxon>Bacilli</taxon>
        <taxon>Bacillales</taxon>
        <taxon>Alicyclobacillaceae</taxon>
        <taxon>Alicyclobacillus</taxon>
    </lineage>
</organism>
<dbReference type="Pfam" id="PF01979">
    <property type="entry name" value="Amidohydro_1"/>
    <property type="match status" value="1"/>
</dbReference>
<dbReference type="InterPro" id="IPR006680">
    <property type="entry name" value="Amidohydro-rel"/>
</dbReference>
<dbReference type="PANTHER" id="PTHR11113:SF14">
    <property type="entry name" value="N-ACETYLGLUCOSAMINE-6-PHOSPHATE DEACETYLASE"/>
    <property type="match status" value="1"/>
</dbReference>
<evidence type="ECO:0000259" key="6">
    <source>
        <dbReference type="Pfam" id="PF01979"/>
    </source>
</evidence>
<dbReference type="Gene3D" id="2.30.40.10">
    <property type="entry name" value="Urease, subunit C, domain 1"/>
    <property type="match status" value="1"/>
</dbReference>
<evidence type="ECO:0000313" key="7">
    <source>
        <dbReference type="EMBL" id="MDQ0189850.1"/>
    </source>
</evidence>
<sequence length="374" mass="39932">MKQAIQGEVSGVVQQILVEAGRIQAIGRFTQNELTGCQLIDTGGKLLPGFIDVHVHGGGGAETMDGTMEAYRQICQTHARHGTTALLLTTITESDTAIERALRAYRPELETGGAEVLGFHLEGPFIHPNRPGAQSQAHIKPPSVDRLRRWMETSGGTVRYITLAPELEGADELIDEAQRLGVVVAAGHSNATYKEARRAFARGVQSTTHLFNAMTGLHHRAPGLAGAALDTVEAYVELIADTHHVHPAVMRIAIGQKGVHRVLLITDAIRAAGMPEGTYDLGQQTVTYRNGTVRLPDGTLAGSVLTLDRAVQNLLACDALQDADIPVVTSGNQAALLNLPHGRLAAGHPANLVAVNAAWDVTHTFVRGQLVYQA</sequence>
<keyword evidence="8" id="KW-1185">Reference proteome</keyword>
<keyword evidence="3 5" id="KW-0378">Hydrolase</keyword>
<keyword evidence="4 5" id="KW-0119">Carbohydrate metabolism</keyword>
<evidence type="ECO:0000256" key="4">
    <source>
        <dbReference type="ARBA" id="ARBA00023277"/>
    </source>
</evidence>
<feature type="domain" description="Amidohydrolase-related" evidence="6">
    <location>
        <begin position="46"/>
        <end position="371"/>
    </location>
</feature>
<dbReference type="InterPro" id="IPR011059">
    <property type="entry name" value="Metal-dep_hydrolase_composite"/>
</dbReference>
<accession>A0ABT9XHQ6</accession>
<evidence type="ECO:0000256" key="2">
    <source>
        <dbReference type="ARBA" id="ARBA00022723"/>
    </source>
</evidence>
<dbReference type="Proteomes" id="UP001232973">
    <property type="component" value="Unassembled WGS sequence"/>
</dbReference>
<name>A0ABT9XHQ6_9BACL</name>
<dbReference type="InterPro" id="IPR032466">
    <property type="entry name" value="Metal_Hydrolase"/>
</dbReference>
<proteinExistence type="inferred from homology"/>
<dbReference type="EC" id="3.5.1.25" evidence="7"/>
<dbReference type="RefSeq" id="WP_274457263.1">
    <property type="nucleotide sequence ID" value="NZ_CP067097.1"/>
</dbReference>
<dbReference type="Gene3D" id="3.20.20.140">
    <property type="entry name" value="Metal-dependent hydrolases"/>
    <property type="match status" value="1"/>
</dbReference>
<dbReference type="NCBIfam" id="TIGR00221">
    <property type="entry name" value="nagA"/>
    <property type="match status" value="1"/>
</dbReference>
<dbReference type="InterPro" id="IPR003764">
    <property type="entry name" value="GlcNAc_6-P_deAcase"/>
</dbReference>
<gene>
    <name evidence="7" type="ORF">J2S03_001697</name>
</gene>
<dbReference type="SUPFAM" id="SSF51338">
    <property type="entry name" value="Composite domain of metallo-dependent hydrolases"/>
    <property type="match status" value="1"/>
</dbReference>
<evidence type="ECO:0000256" key="5">
    <source>
        <dbReference type="PIRNR" id="PIRNR038994"/>
    </source>
</evidence>
<comment type="caution">
    <text evidence="7">The sequence shown here is derived from an EMBL/GenBank/DDBJ whole genome shotgun (WGS) entry which is preliminary data.</text>
</comment>
<reference evidence="7 8" key="1">
    <citation type="submission" date="2023-07" db="EMBL/GenBank/DDBJ databases">
        <title>Genomic Encyclopedia of Type Strains, Phase IV (KMG-IV): sequencing the most valuable type-strain genomes for metagenomic binning, comparative biology and taxonomic classification.</title>
        <authorList>
            <person name="Goeker M."/>
        </authorList>
    </citation>
    <scope>NUCLEOTIDE SEQUENCE [LARGE SCALE GENOMIC DNA]</scope>
    <source>
        <strain evidence="7 8">DSM 4006</strain>
    </source>
</reference>
<dbReference type="PIRSF" id="PIRSF038994">
    <property type="entry name" value="NagA"/>
    <property type="match status" value="1"/>
</dbReference>
<protein>
    <submittedName>
        <fullName evidence="7">N-acetylglucosamine-6-phosphate deacetylase</fullName>
        <ecNumber evidence="7">3.5.1.25</ecNumber>
    </submittedName>
</protein>
<keyword evidence="2" id="KW-0479">Metal-binding</keyword>
<comment type="similarity">
    <text evidence="1 5">Belongs to the metallo-dependent hydrolases superfamily. NagA family.</text>
</comment>
<evidence type="ECO:0000256" key="1">
    <source>
        <dbReference type="ARBA" id="ARBA00010716"/>
    </source>
</evidence>